<dbReference type="GO" id="GO:0000976">
    <property type="term" value="F:transcription cis-regulatory region binding"/>
    <property type="evidence" value="ECO:0007669"/>
    <property type="project" value="TreeGrafter"/>
</dbReference>
<evidence type="ECO:0000313" key="9">
    <source>
        <dbReference type="Proteomes" id="UP000288711"/>
    </source>
</evidence>
<reference evidence="7" key="3">
    <citation type="submission" date="2017-11" db="EMBL/GenBank/DDBJ databases">
        <authorList>
            <person name="Seuylemezian A."/>
            <person name="Cooper K."/>
            <person name="Vaishampayan P."/>
        </authorList>
    </citation>
    <scope>NUCLEOTIDE SEQUENCE</scope>
    <source>
        <strain evidence="7">PVAS-1</strain>
    </source>
</reference>
<dbReference type="AlphaFoldDB" id="K1EL59"/>
<feature type="domain" description="HTH tetR-type" evidence="5">
    <location>
        <begin position="16"/>
        <end position="76"/>
    </location>
</feature>
<dbReference type="GO" id="GO:0045892">
    <property type="term" value="P:negative regulation of DNA-templated transcription"/>
    <property type="evidence" value="ECO:0007669"/>
    <property type="project" value="UniProtKB-ARBA"/>
</dbReference>
<dbReference type="OrthoDB" id="70491at2"/>
<sequence>MSSTTSGTRVQRMPRAQRRAQLLEAALTIFVSKGYHSAAMEDIAEEAGVSKPVLYQHFPGKLELYLALLDNQCDHLEGLVLEALNSSDDHEERVYATVLAFFEFVADEGGAFRLIYESDLTNEPQVRHRIDALEAQLGEAMAQRIIQDTPLPMELAEMLGLAMAGAAQVMARTWLAHGAHFPKEVAAQAAGHLAWRGLGSFPVNRMGAPVDPGTDSPQAG</sequence>
<name>K1EL59_9MICO</name>
<gene>
    <name evidence="6" type="ORF">B277_14868</name>
    <name evidence="7" type="ORF">CWN80_12470</name>
</gene>
<dbReference type="SUPFAM" id="SSF48498">
    <property type="entry name" value="Tetracyclin repressor-like, C-terminal domain"/>
    <property type="match status" value="1"/>
</dbReference>
<dbReference type="PROSITE" id="PS50977">
    <property type="entry name" value="HTH_TETR_2"/>
    <property type="match status" value="1"/>
</dbReference>
<dbReference type="STRING" id="1210046.B277_14868"/>
<dbReference type="Proteomes" id="UP000004474">
    <property type="component" value="Unassembled WGS sequence"/>
</dbReference>
<keyword evidence="2 4" id="KW-0238">DNA-binding</keyword>
<keyword evidence="9" id="KW-1185">Reference proteome</keyword>
<reference evidence="6 8" key="2">
    <citation type="journal article" date="2012" name="J. Bacteriol.">
        <title>Genome Sequence of Janibacter hoylei MTCC8307, Isolated from the Stratospheric Air.</title>
        <authorList>
            <person name="Pawar S.P."/>
            <person name="Dhotre D.P."/>
            <person name="Shetty S.A."/>
            <person name="Chowdhury S.P."/>
            <person name="Chaudhari B.L."/>
            <person name="Shouche Y.S."/>
        </authorList>
    </citation>
    <scope>NUCLEOTIDE SEQUENCE [LARGE SCALE GENOMIC DNA]</scope>
    <source>
        <strain evidence="6 8">PVAS-1</strain>
    </source>
</reference>
<accession>K1EL59</accession>
<dbReference type="PANTHER" id="PTHR30055">
    <property type="entry name" value="HTH-TYPE TRANSCRIPTIONAL REGULATOR RUTR"/>
    <property type="match status" value="1"/>
</dbReference>
<dbReference type="Proteomes" id="UP000288711">
    <property type="component" value="Unassembled WGS sequence"/>
</dbReference>
<evidence type="ECO:0000256" key="3">
    <source>
        <dbReference type="ARBA" id="ARBA00023163"/>
    </source>
</evidence>
<dbReference type="InterPro" id="IPR001647">
    <property type="entry name" value="HTH_TetR"/>
</dbReference>
<organism evidence="6 8">
    <name type="scientific">Janibacter hoylei PVAS-1</name>
    <dbReference type="NCBI Taxonomy" id="1210046"/>
    <lineage>
        <taxon>Bacteria</taxon>
        <taxon>Bacillati</taxon>
        <taxon>Actinomycetota</taxon>
        <taxon>Actinomycetes</taxon>
        <taxon>Micrococcales</taxon>
        <taxon>Intrasporangiaceae</taxon>
        <taxon>Janibacter</taxon>
    </lineage>
</organism>
<dbReference type="InterPro" id="IPR050109">
    <property type="entry name" value="HTH-type_TetR-like_transc_reg"/>
</dbReference>
<evidence type="ECO:0000256" key="4">
    <source>
        <dbReference type="PROSITE-ProRule" id="PRU00335"/>
    </source>
</evidence>
<dbReference type="EMBL" id="PIPF01000012">
    <property type="protein sequence ID" value="RWU82057.1"/>
    <property type="molecule type" value="Genomic_DNA"/>
</dbReference>
<dbReference type="Pfam" id="PF00440">
    <property type="entry name" value="TetR_N"/>
    <property type="match status" value="1"/>
</dbReference>
<dbReference type="FunFam" id="1.10.10.60:FF:000141">
    <property type="entry name" value="TetR family transcriptional regulator"/>
    <property type="match status" value="1"/>
</dbReference>
<dbReference type="GO" id="GO:0003700">
    <property type="term" value="F:DNA-binding transcription factor activity"/>
    <property type="evidence" value="ECO:0007669"/>
    <property type="project" value="TreeGrafter"/>
</dbReference>
<dbReference type="PANTHER" id="PTHR30055:SF160">
    <property type="entry name" value="TRANSCRIPTIONAL REGULATORY PROTEIN (PROBABLY ASNC-FAMILY)-RELATED"/>
    <property type="match status" value="1"/>
</dbReference>
<evidence type="ECO:0000313" key="8">
    <source>
        <dbReference type="Proteomes" id="UP000004474"/>
    </source>
</evidence>
<dbReference type="InterPro" id="IPR036271">
    <property type="entry name" value="Tet_transcr_reg_TetR-rel_C_sf"/>
</dbReference>
<dbReference type="Gene3D" id="1.10.357.10">
    <property type="entry name" value="Tetracycline Repressor, domain 2"/>
    <property type="match status" value="1"/>
</dbReference>
<dbReference type="PATRIC" id="fig|1210046.3.peg.2854"/>
<evidence type="ECO:0000259" key="5">
    <source>
        <dbReference type="PROSITE" id="PS50977"/>
    </source>
</evidence>
<reference evidence="7 9" key="1">
    <citation type="journal article" date="2009" name="Int. J. Syst. Evol. Microbiol.">
        <title>Janibacter hoylei sp. nov., Bacillus isronensis sp. nov. and Bacillus aryabhattai sp. nov., isolated from cryotubes used for collecting air from the upper atmosphere.</title>
        <authorList>
            <person name="Shivaji S."/>
            <person name="Chaturvedi P."/>
            <person name="Begum Z."/>
            <person name="Pindi P.K."/>
            <person name="Manorama R."/>
            <person name="Padmanaban D.A."/>
            <person name="Shouche Y.S."/>
            <person name="Pawar S."/>
            <person name="Vaishampayan P."/>
            <person name="Dutt C.B."/>
            <person name="Datta G.N."/>
            <person name="Manchanda R.K."/>
            <person name="Rao U.R."/>
            <person name="Bhargava P.M."/>
            <person name="Narlikar J.V."/>
        </authorList>
    </citation>
    <scope>NUCLEOTIDE SEQUENCE [LARGE SCALE GENOMIC DNA]</scope>
    <source>
        <strain evidence="7 9">PVAS-1</strain>
    </source>
</reference>
<comment type="caution">
    <text evidence="6">The sequence shown here is derived from an EMBL/GenBank/DDBJ whole genome shotgun (WGS) entry which is preliminary data.</text>
</comment>
<feature type="DNA-binding region" description="H-T-H motif" evidence="4">
    <location>
        <begin position="39"/>
        <end position="58"/>
    </location>
</feature>
<keyword evidence="1" id="KW-0805">Transcription regulation</keyword>
<dbReference type="SUPFAM" id="SSF46689">
    <property type="entry name" value="Homeodomain-like"/>
    <property type="match status" value="1"/>
</dbReference>
<dbReference type="EMBL" id="ALWX01000081">
    <property type="protein sequence ID" value="EKA60058.1"/>
    <property type="molecule type" value="Genomic_DNA"/>
</dbReference>
<evidence type="ECO:0000313" key="6">
    <source>
        <dbReference type="EMBL" id="EKA60058.1"/>
    </source>
</evidence>
<evidence type="ECO:0000256" key="1">
    <source>
        <dbReference type="ARBA" id="ARBA00023015"/>
    </source>
</evidence>
<proteinExistence type="predicted"/>
<dbReference type="InterPro" id="IPR009057">
    <property type="entry name" value="Homeodomain-like_sf"/>
</dbReference>
<dbReference type="eggNOG" id="COG1309">
    <property type="taxonomic scope" value="Bacteria"/>
</dbReference>
<keyword evidence="3" id="KW-0804">Transcription</keyword>
<dbReference type="RefSeq" id="WP_007929480.1">
    <property type="nucleotide sequence ID" value="NZ_ALWX01000081.1"/>
</dbReference>
<dbReference type="PRINTS" id="PR00455">
    <property type="entry name" value="HTHTETR"/>
</dbReference>
<evidence type="ECO:0000256" key="2">
    <source>
        <dbReference type="ARBA" id="ARBA00023125"/>
    </source>
</evidence>
<protein>
    <submittedName>
        <fullName evidence="6">TetR family transcriptional regulator</fullName>
    </submittedName>
    <submittedName>
        <fullName evidence="7">TetR/AcrR family transcriptional regulator</fullName>
    </submittedName>
</protein>
<evidence type="ECO:0000313" key="7">
    <source>
        <dbReference type="EMBL" id="RWU82057.1"/>
    </source>
</evidence>